<dbReference type="EMBL" id="JACMHY010000021">
    <property type="protein sequence ID" value="MBC2869781.1"/>
    <property type="molecule type" value="Genomic_DNA"/>
</dbReference>
<sequence>MPAPKKQWQRGVRVAYAAHRTPSSAWKNSCEQEVRDVMTVAVPGAARNQKFVHSTSVASG</sequence>
<protein>
    <submittedName>
        <fullName evidence="1">Uncharacterized protein</fullName>
    </submittedName>
</protein>
<proteinExistence type="predicted"/>
<comment type="caution">
    <text evidence="1">The sequence shown here is derived from an EMBL/GenBank/DDBJ whole genome shotgun (WGS) entry which is preliminary data.</text>
</comment>
<keyword evidence="2" id="KW-1185">Reference proteome</keyword>
<evidence type="ECO:0000313" key="1">
    <source>
        <dbReference type="EMBL" id="MBC2869781.1"/>
    </source>
</evidence>
<gene>
    <name evidence="1" type="ORF">H1R13_33970</name>
</gene>
<dbReference type="RefSeq" id="WP_159674632.1">
    <property type="nucleotide sequence ID" value="NZ_JACMHY010000021.1"/>
</dbReference>
<accession>A0A7X1I7J3</accession>
<name>A0A7X1I7J3_9ACTN</name>
<organism evidence="1 2">
    <name type="scientific">Streptomyces mexicanus</name>
    <dbReference type="NCBI Taxonomy" id="178566"/>
    <lineage>
        <taxon>Bacteria</taxon>
        <taxon>Bacillati</taxon>
        <taxon>Actinomycetota</taxon>
        <taxon>Actinomycetes</taxon>
        <taxon>Kitasatosporales</taxon>
        <taxon>Streptomycetaceae</taxon>
        <taxon>Streptomyces</taxon>
    </lineage>
</organism>
<dbReference type="AlphaFoldDB" id="A0A7X1I7J3"/>
<reference evidence="1 2" key="1">
    <citation type="submission" date="2020-08" db="EMBL/GenBank/DDBJ databases">
        <title>Whole-Genome Sequence of French Clinical Streptomyces mexicanus Strain Q0842.</title>
        <authorList>
            <person name="Boxberger M."/>
            <person name="La Scola B."/>
        </authorList>
    </citation>
    <scope>NUCLEOTIDE SEQUENCE [LARGE SCALE GENOMIC DNA]</scope>
    <source>
        <strain evidence="1 2">Marseille-Q0842</strain>
    </source>
</reference>
<dbReference type="Proteomes" id="UP000517694">
    <property type="component" value="Unassembled WGS sequence"/>
</dbReference>
<evidence type="ECO:0000313" key="2">
    <source>
        <dbReference type="Proteomes" id="UP000517694"/>
    </source>
</evidence>